<dbReference type="Pfam" id="PF01467">
    <property type="entry name" value="CTP_transf_like"/>
    <property type="match status" value="1"/>
</dbReference>
<evidence type="ECO:0000256" key="1">
    <source>
        <dbReference type="ARBA" id="ARBA00005189"/>
    </source>
</evidence>
<dbReference type="OrthoDB" id="17102at2759"/>
<keyword evidence="7" id="KW-0594">Phospholipid biosynthesis</keyword>
<evidence type="ECO:0000256" key="4">
    <source>
        <dbReference type="ARBA" id="ARBA00022679"/>
    </source>
</evidence>
<dbReference type="InterPro" id="IPR045049">
    <property type="entry name" value="Pcy1-like"/>
</dbReference>
<comment type="pathway">
    <text evidence="9">Phospholipid metabolism; phosphatidylcholine biosynthesis; phosphatidylcholine from phosphocholine: step 1/2.</text>
</comment>
<dbReference type="GO" id="GO:0004105">
    <property type="term" value="F:choline-phosphate cytidylyltransferase activity"/>
    <property type="evidence" value="ECO:0007669"/>
    <property type="project" value="UniProtKB-EC"/>
</dbReference>
<keyword evidence="4" id="KW-0808">Transferase</keyword>
<protein>
    <recommendedName>
        <fullName evidence="10">choline-phosphate cytidylyltransferase</fullName>
        <ecNumber evidence="10">2.7.7.15</ecNumber>
    </recommendedName>
</protein>
<dbReference type="EMBL" id="VCGU01000458">
    <property type="protein sequence ID" value="TRY63395.1"/>
    <property type="molecule type" value="Genomic_DNA"/>
</dbReference>
<dbReference type="PANTHER" id="PTHR10739:SF13">
    <property type="entry name" value="CHOLINE-PHOSPHATE CYTIDYLYLTRANSFERASE"/>
    <property type="match status" value="1"/>
</dbReference>
<feature type="domain" description="Cytidyltransferase-like" evidence="12">
    <location>
        <begin position="86"/>
        <end position="216"/>
    </location>
</feature>
<comment type="caution">
    <text evidence="13">The sequence shown here is derived from an EMBL/GenBank/DDBJ whole genome shotgun (WGS) entry which is preliminary data.</text>
</comment>
<feature type="region of interest" description="Disordered" evidence="11">
    <location>
        <begin position="1"/>
        <end position="41"/>
    </location>
</feature>
<keyword evidence="6" id="KW-0443">Lipid metabolism</keyword>
<keyword evidence="3" id="KW-0444">Lipid biosynthesis</keyword>
<keyword evidence="14" id="KW-1185">Reference proteome</keyword>
<dbReference type="InterPro" id="IPR014729">
    <property type="entry name" value="Rossmann-like_a/b/a_fold"/>
</dbReference>
<evidence type="ECO:0000256" key="9">
    <source>
        <dbReference type="ARBA" id="ARBA00025706"/>
    </source>
</evidence>
<gene>
    <name evidence="13" type="ORF">TCAL_01840</name>
</gene>
<feature type="region of interest" description="Disordered" evidence="11">
    <location>
        <begin position="315"/>
        <end position="362"/>
    </location>
</feature>
<evidence type="ECO:0000256" key="2">
    <source>
        <dbReference type="ARBA" id="ARBA00010101"/>
    </source>
</evidence>
<dbReference type="GO" id="GO:0031210">
    <property type="term" value="F:phosphatidylcholine binding"/>
    <property type="evidence" value="ECO:0007669"/>
    <property type="project" value="TreeGrafter"/>
</dbReference>
<dbReference type="Gene3D" id="3.40.50.620">
    <property type="entry name" value="HUPs"/>
    <property type="match status" value="1"/>
</dbReference>
<evidence type="ECO:0000256" key="10">
    <source>
        <dbReference type="ARBA" id="ARBA00026101"/>
    </source>
</evidence>
<reference evidence="13 14" key="1">
    <citation type="journal article" date="2018" name="Nat. Ecol. Evol.">
        <title>Genomic signatures of mitonuclear coevolution across populations of Tigriopus californicus.</title>
        <authorList>
            <person name="Barreto F.S."/>
            <person name="Watson E.T."/>
            <person name="Lima T.G."/>
            <person name="Willett C.S."/>
            <person name="Edmands S."/>
            <person name="Li W."/>
            <person name="Burton R.S."/>
        </authorList>
    </citation>
    <scope>NUCLEOTIDE SEQUENCE [LARGE SCALE GENOMIC DNA]</scope>
    <source>
        <strain evidence="13 14">San Diego</strain>
    </source>
</reference>
<dbReference type="EC" id="2.7.7.15" evidence="10"/>
<keyword evidence="8" id="KW-1208">Phospholipid metabolism</keyword>
<proteinExistence type="inferred from homology"/>
<name>A0A553NDA4_TIGCA</name>
<dbReference type="PANTHER" id="PTHR10739">
    <property type="entry name" value="CYTIDYLYLTRANSFERASE"/>
    <property type="match status" value="1"/>
</dbReference>
<dbReference type="OMA" id="SATYPKG"/>
<evidence type="ECO:0000256" key="8">
    <source>
        <dbReference type="ARBA" id="ARBA00023264"/>
    </source>
</evidence>
<evidence type="ECO:0000256" key="3">
    <source>
        <dbReference type="ARBA" id="ARBA00022516"/>
    </source>
</evidence>
<comment type="similarity">
    <text evidence="2">Belongs to the cytidylyltransferase family.</text>
</comment>
<accession>A0A553NDA4</accession>
<evidence type="ECO:0000256" key="6">
    <source>
        <dbReference type="ARBA" id="ARBA00023098"/>
    </source>
</evidence>
<dbReference type="UniPathway" id="UPA00753">
    <property type="reaction ID" value="UER00739"/>
</dbReference>
<evidence type="ECO:0000256" key="11">
    <source>
        <dbReference type="SAM" id="MobiDB-lite"/>
    </source>
</evidence>
<dbReference type="STRING" id="6832.A0A553NDA4"/>
<dbReference type="Proteomes" id="UP000318571">
    <property type="component" value="Chromosome 10"/>
</dbReference>
<comment type="pathway">
    <text evidence="1">Lipid metabolism.</text>
</comment>
<dbReference type="InterPro" id="IPR004821">
    <property type="entry name" value="Cyt_trans-like"/>
</dbReference>
<evidence type="ECO:0000256" key="7">
    <source>
        <dbReference type="ARBA" id="ARBA00023209"/>
    </source>
</evidence>
<dbReference type="AlphaFoldDB" id="A0A553NDA4"/>
<dbReference type="InterPro" id="IPR041723">
    <property type="entry name" value="CCT"/>
</dbReference>
<feature type="compositionally biased region" description="Polar residues" evidence="11">
    <location>
        <begin position="21"/>
        <end position="37"/>
    </location>
</feature>
<evidence type="ECO:0000259" key="12">
    <source>
        <dbReference type="Pfam" id="PF01467"/>
    </source>
</evidence>
<sequence length="362" mass="41428">MSPRKNGKKGASSPVPPKNGVETSQDATPDRPTTPSLSDAKLQLCEPAPFDDEERAQAERDLCDYNIKITIKMAQDGTAPRKIRVYADGIYDLFHQGHARQLLQVKRLFPQSSVYLLVGCCNDKLTRERKGETVMDENERYEAIRHCRYVDEVVKNAPWSLDDEYLTKHKIDFVAHDELPYTTGSGVDVYKDLKEKGMFVATQRTEGVSTSDIVTRIVRNYDQFVKRNLARGYSTKDLNVSFIRGKKLQFQNKVEAMSSQTKSYIEKKRDQIQHTWEDKSKELLGSFLKIFGGNDWHLDNLWNRSKRRLAQVLYSPENSEDEDDDEDDEILGAPSTSNAALTRSKRRSSTLMRSPPKKARHS</sequence>
<evidence type="ECO:0000256" key="5">
    <source>
        <dbReference type="ARBA" id="ARBA00022695"/>
    </source>
</evidence>
<dbReference type="CDD" id="cd02174">
    <property type="entry name" value="CCT"/>
    <property type="match status" value="1"/>
</dbReference>
<dbReference type="SUPFAM" id="SSF52374">
    <property type="entry name" value="Nucleotidylyl transferase"/>
    <property type="match status" value="1"/>
</dbReference>
<evidence type="ECO:0000313" key="13">
    <source>
        <dbReference type="EMBL" id="TRY63395.1"/>
    </source>
</evidence>
<feature type="compositionally biased region" description="Acidic residues" evidence="11">
    <location>
        <begin position="318"/>
        <end position="330"/>
    </location>
</feature>
<dbReference type="NCBIfam" id="TIGR00125">
    <property type="entry name" value="cyt_tran_rel"/>
    <property type="match status" value="1"/>
</dbReference>
<evidence type="ECO:0000313" key="14">
    <source>
        <dbReference type="Proteomes" id="UP000318571"/>
    </source>
</evidence>
<dbReference type="FunFam" id="3.40.50.620:FF:000016">
    <property type="entry name" value="Putative choline-phosphate cytidylyltransferase B"/>
    <property type="match status" value="1"/>
</dbReference>
<organism evidence="13 14">
    <name type="scientific">Tigriopus californicus</name>
    <name type="common">Marine copepod</name>
    <dbReference type="NCBI Taxonomy" id="6832"/>
    <lineage>
        <taxon>Eukaryota</taxon>
        <taxon>Metazoa</taxon>
        <taxon>Ecdysozoa</taxon>
        <taxon>Arthropoda</taxon>
        <taxon>Crustacea</taxon>
        <taxon>Multicrustacea</taxon>
        <taxon>Hexanauplia</taxon>
        <taxon>Copepoda</taxon>
        <taxon>Harpacticoida</taxon>
        <taxon>Harpacticidae</taxon>
        <taxon>Tigriopus</taxon>
    </lineage>
</organism>
<keyword evidence="5" id="KW-0548">Nucleotidyltransferase</keyword>